<reference evidence="4" key="1">
    <citation type="submission" date="2016-10" db="EMBL/GenBank/DDBJ databases">
        <authorList>
            <person name="Varghese N."/>
            <person name="Submissions S."/>
        </authorList>
    </citation>
    <scope>NUCLEOTIDE SEQUENCE [LARGE SCALE GENOMIC DNA]</scope>
    <source>
        <strain evidence="4">DSM 15718</strain>
    </source>
</reference>
<evidence type="ECO:0000313" key="3">
    <source>
        <dbReference type="EMBL" id="SDW14694.1"/>
    </source>
</evidence>
<evidence type="ECO:0000313" key="4">
    <source>
        <dbReference type="Proteomes" id="UP000198569"/>
    </source>
</evidence>
<dbReference type="STRING" id="229203.SAMN05444338_101339"/>
<evidence type="ECO:0000256" key="1">
    <source>
        <dbReference type="ARBA" id="ARBA00007435"/>
    </source>
</evidence>
<organism evidence="3 4">
    <name type="scientific">Flavobacterium degerlachei</name>
    <dbReference type="NCBI Taxonomy" id="229203"/>
    <lineage>
        <taxon>Bacteria</taxon>
        <taxon>Pseudomonadati</taxon>
        <taxon>Bacteroidota</taxon>
        <taxon>Flavobacteriia</taxon>
        <taxon>Flavobacteriales</taxon>
        <taxon>Flavobacteriaceae</taxon>
        <taxon>Flavobacterium</taxon>
    </lineage>
</organism>
<dbReference type="RefSeq" id="WP_091429119.1">
    <property type="nucleotide sequence ID" value="NZ_FNMV01000001.1"/>
</dbReference>
<dbReference type="Pfam" id="PF01541">
    <property type="entry name" value="GIY-YIG"/>
    <property type="match status" value="1"/>
</dbReference>
<dbReference type="Gene3D" id="3.40.1440.10">
    <property type="entry name" value="GIY-YIG endonuclease"/>
    <property type="match status" value="1"/>
</dbReference>
<dbReference type="InterPro" id="IPR000305">
    <property type="entry name" value="GIY-YIG_endonuc"/>
</dbReference>
<keyword evidence="3" id="KW-0378">Hydrolase</keyword>
<feature type="domain" description="GIY-YIG" evidence="2">
    <location>
        <begin position="1"/>
        <end position="77"/>
    </location>
</feature>
<dbReference type="SUPFAM" id="SSF82771">
    <property type="entry name" value="GIY-YIG endonuclease"/>
    <property type="match status" value="1"/>
</dbReference>
<keyword evidence="3" id="KW-0255">Endonuclease</keyword>
<protein>
    <submittedName>
        <fullName evidence="3">Putative endonuclease</fullName>
    </submittedName>
</protein>
<dbReference type="CDD" id="cd10449">
    <property type="entry name" value="GIY-YIG_SLX1_like"/>
    <property type="match status" value="1"/>
</dbReference>
<keyword evidence="3" id="KW-0540">Nuclease</keyword>
<keyword evidence="4" id="KW-1185">Reference proteome</keyword>
<evidence type="ECO:0000259" key="2">
    <source>
        <dbReference type="PROSITE" id="PS50164"/>
    </source>
</evidence>
<dbReference type="InterPro" id="IPR035901">
    <property type="entry name" value="GIY-YIG_endonuc_sf"/>
</dbReference>
<dbReference type="GO" id="GO:0004519">
    <property type="term" value="F:endonuclease activity"/>
    <property type="evidence" value="ECO:0007669"/>
    <property type="project" value="UniProtKB-KW"/>
</dbReference>
<dbReference type="AlphaFoldDB" id="A0A1H2R767"/>
<sequence>MDLVYILHSATLNRFYIGYTSDLDLRLEFHLNSNETRKFTSKAKDWEIYFKIECDTKTQALAIEKHIKEMKSKIYIENLIRYPEISIKLIEKYKDC</sequence>
<accession>A0A1H2R767</accession>
<dbReference type="PROSITE" id="PS50164">
    <property type="entry name" value="GIY_YIG"/>
    <property type="match status" value="1"/>
</dbReference>
<dbReference type="PANTHER" id="PTHR34477:SF1">
    <property type="entry name" value="UPF0213 PROTEIN YHBQ"/>
    <property type="match status" value="1"/>
</dbReference>
<proteinExistence type="inferred from homology"/>
<dbReference type="PANTHER" id="PTHR34477">
    <property type="entry name" value="UPF0213 PROTEIN YHBQ"/>
    <property type="match status" value="1"/>
</dbReference>
<dbReference type="OrthoDB" id="1495241at2"/>
<comment type="similarity">
    <text evidence="1">Belongs to the UPF0213 family.</text>
</comment>
<name>A0A1H2R767_9FLAO</name>
<dbReference type="Proteomes" id="UP000198569">
    <property type="component" value="Unassembled WGS sequence"/>
</dbReference>
<dbReference type="InterPro" id="IPR050190">
    <property type="entry name" value="UPF0213_domain"/>
</dbReference>
<gene>
    <name evidence="3" type="ORF">SAMN05444338_101339</name>
</gene>
<dbReference type="EMBL" id="FNMV01000001">
    <property type="protein sequence ID" value="SDW14694.1"/>
    <property type="molecule type" value="Genomic_DNA"/>
</dbReference>